<evidence type="ECO:0000256" key="1">
    <source>
        <dbReference type="SAM" id="MobiDB-lite"/>
    </source>
</evidence>
<comment type="caution">
    <text evidence="4">The sequence shown here is derived from an EMBL/GenBank/DDBJ whole genome shotgun (WGS) entry which is preliminary data.</text>
</comment>
<feature type="domain" description="ZP" evidence="3">
    <location>
        <begin position="1"/>
        <end position="285"/>
    </location>
</feature>
<keyword evidence="2" id="KW-0812">Transmembrane</keyword>
<keyword evidence="2" id="KW-0472">Membrane</keyword>
<reference evidence="4" key="1">
    <citation type="journal article" date="2020" name="Cell">
        <title>Large-Scale Comparative Analyses of Tick Genomes Elucidate Their Genetic Diversity and Vector Capacities.</title>
        <authorList>
            <consortium name="Tick Genome and Microbiome Consortium (TIGMIC)"/>
            <person name="Jia N."/>
            <person name="Wang J."/>
            <person name="Shi W."/>
            <person name="Du L."/>
            <person name="Sun Y."/>
            <person name="Zhan W."/>
            <person name="Jiang J.F."/>
            <person name="Wang Q."/>
            <person name="Zhang B."/>
            <person name="Ji P."/>
            <person name="Bell-Sakyi L."/>
            <person name="Cui X.M."/>
            <person name="Yuan T.T."/>
            <person name="Jiang B.G."/>
            <person name="Yang W.F."/>
            <person name="Lam T.T."/>
            <person name="Chang Q.C."/>
            <person name="Ding S.J."/>
            <person name="Wang X.J."/>
            <person name="Zhu J.G."/>
            <person name="Ruan X.D."/>
            <person name="Zhao L."/>
            <person name="Wei J.T."/>
            <person name="Ye R.Z."/>
            <person name="Que T.C."/>
            <person name="Du C.H."/>
            <person name="Zhou Y.H."/>
            <person name="Cheng J.X."/>
            <person name="Dai P.F."/>
            <person name="Guo W.B."/>
            <person name="Han X.H."/>
            <person name="Huang E.J."/>
            <person name="Li L.F."/>
            <person name="Wei W."/>
            <person name="Gao Y.C."/>
            <person name="Liu J.Z."/>
            <person name="Shao H.Z."/>
            <person name="Wang X."/>
            <person name="Wang C.C."/>
            <person name="Yang T.C."/>
            <person name="Huo Q.B."/>
            <person name="Li W."/>
            <person name="Chen H.Y."/>
            <person name="Chen S.E."/>
            <person name="Zhou L.G."/>
            <person name="Ni X.B."/>
            <person name="Tian J.H."/>
            <person name="Sheng Y."/>
            <person name="Liu T."/>
            <person name="Pan Y.S."/>
            <person name="Xia L.Y."/>
            <person name="Li J."/>
            <person name="Zhao F."/>
            <person name="Cao W.C."/>
        </authorList>
    </citation>
    <scope>NUCLEOTIDE SEQUENCE</scope>
    <source>
        <strain evidence="4">Rsan-2018</strain>
    </source>
</reference>
<evidence type="ECO:0000256" key="2">
    <source>
        <dbReference type="SAM" id="Phobius"/>
    </source>
</evidence>
<dbReference type="InterPro" id="IPR052774">
    <property type="entry name" value="Celegans_DevNeuronal_Protein"/>
</dbReference>
<feature type="compositionally biased region" description="Low complexity" evidence="1">
    <location>
        <begin position="286"/>
        <end position="297"/>
    </location>
</feature>
<dbReference type="PANTHER" id="PTHR47327">
    <property type="entry name" value="FI18240P1-RELATED"/>
    <property type="match status" value="1"/>
</dbReference>
<dbReference type="VEuPathDB" id="VectorBase:RSAN_056909"/>
<feature type="transmembrane region" description="Helical" evidence="2">
    <location>
        <begin position="381"/>
        <end position="406"/>
    </location>
</feature>
<organism evidence="4 5">
    <name type="scientific">Rhipicephalus sanguineus</name>
    <name type="common">Brown dog tick</name>
    <name type="synonym">Ixodes sanguineus</name>
    <dbReference type="NCBI Taxonomy" id="34632"/>
    <lineage>
        <taxon>Eukaryota</taxon>
        <taxon>Metazoa</taxon>
        <taxon>Ecdysozoa</taxon>
        <taxon>Arthropoda</taxon>
        <taxon>Chelicerata</taxon>
        <taxon>Arachnida</taxon>
        <taxon>Acari</taxon>
        <taxon>Parasitiformes</taxon>
        <taxon>Ixodida</taxon>
        <taxon>Ixodoidea</taxon>
        <taxon>Ixodidae</taxon>
        <taxon>Rhipicephalinae</taxon>
        <taxon>Rhipicephalus</taxon>
        <taxon>Rhipicephalus</taxon>
    </lineage>
</organism>
<feature type="region of interest" description="Disordered" evidence="1">
    <location>
        <begin position="277"/>
        <end position="297"/>
    </location>
</feature>
<protein>
    <recommendedName>
        <fullName evidence="3">ZP domain-containing protein</fullName>
    </recommendedName>
</protein>
<evidence type="ECO:0000313" key="4">
    <source>
        <dbReference type="EMBL" id="KAH7936022.1"/>
    </source>
</evidence>
<dbReference type="AlphaFoldDB" id="A0A9D4PDH9"/>
<accession>A0A9D4PDH9</accession>
<dbReference type="PANTHER" id="PTHR47327:SF9">
    <property type="entry name" value="NO MECHANORECEPTOR POTENTIAL A, ISOFORM A"/>
    <property type="match status" value="1"/>
</dbReference>
<dbReference type="Proteomes" id="UP000821837">
    <property type="component" value="Unassembled WGS sequence"/>
</dbReference>
<gene>
    <name evidence="4" type="ORF">HPB52_016661</name>
</gene>
<evidence type="ECO:0000259" key="3">
    <source>
        <dbReference type="PROSITE" id="PS51034"/>
    </source>
</evidence>
<evidence type="ECO:0000313" key="5">
    <source>
        <dbReference type="Proteomes" id="UP000821837"/>
    </source>
</evidence>
<dbReference type="PROSITE" id="PS51034">
    <property type="entry name" value="ZP_2"/>
    <property type="match status" value="1"/>
</dbReference>
<dbReference type="InterPro" id="IPR001507">
    <property type="entry name" value="ZP_dom"/>
</dbReference>
<keyword evidence="2" id="KW-1133">Transmembrane helix</keyword>
<name>A0A9D4PDH9_RHISA</name>
<proteinExistence type="predicted"/>
<sequence length="478" mass="52929">MEFTLRTVDGFYGRIYTYGFYDSCFYDGNGGSVNVLRISRANGFPRCGTQQYGDVMTNIVVVQFNDYVQTSRDKKYNLTCYFSGPGEAVVTSNYLDTRTDGHRGALRGGRYGQCRVRILISRESRNFYDLITTINAFHSRQIGYSRYPTQIEHLPAQNILTSNVQLRILYRGTPTTTIAVGDLLTFRLEARGKYQFDFYSDIFATNVIAKDPYSGRQVHLIDSRGCPVDLYVFPELHKAPDGALEAEFYAFKIPDSNLLVFQATVICSDRGRPGTFPSWGRRKRAVPQQQPDAPDAVPLPIMKMNGTKSAVAGAATTDGGGIVGQPPKPAKNATKATNSSEEEAEEVHELLHVYLSRADIPHEGPSALYKKPTVCVAQSGYYALVVVLALLICALVGVAMGATFYVRRVKLQVKNAQAGLTSPSPCSMYVPQFQPAPPVSKFEDPSEPIYTDPSLFERSRSLRSLTVSHVGKMKGDFD</sequence>
<dbReference type="GO" id="GO:0009653">
    <property type="term" value="P:anatomical structure morphogenesis"/>
    <property type="evidence" value="ECO:0007669"/>
    <property type="project" value="TreeGrafter"/>
</dbReference>
<reference evidence="4" key="2">
    <citation type="submission" date="2021-09" db="EMBL/GenBank/DDBJ databases">
        <authorList>
            <person name="Jia N."/>
            <person name="Wang J."/>
            <person name="Shi W."/>
            <person name="Du L."/>
            <person name="Sun Y."/>
            <person name="Zhan W."/>
            <person name="Jiang J."/>
            <person name="Wang Q."/>
            <person name="Zhang B."/>
            <person name="Ji P."/>
            <person name="Sakyi L.B."/>
            <person name="Cui X."/>
            <person name="Yuan T."/>
            <person name="Jiang B."/>
            <person name="Yang W."/>
            <person name="Lam T.T.-Y."/>
            <person name="Chang Q."/>
            <person name="Ding S."/>
            <person name="Wang X."/>
            <person name="Zhu J."/>
            <person name="Ruan X."/>
            <person name="Zhao L."/>
            <person name="Wei J."/>
            <person name="Que T."/>
            <person name="Du C."/>
            <person name="Cheng J."/>
            <person name="Dai P."/>
            <person name="Han X."/>
            <person name="Huang E."/>
            <person name="Gao Y."/>
            <person name="Liu J."/>
            <person name="Shao H."/>
            <person name="Ye R."/>
            <person name="Li L."/>
            <person name="Wei W."/>
            <person name="Wang X."/>
            <person name="Wang C."/>
            <person name="Huo Q."/>
            <person name="Li W."/>
            <person name="Guo W."/>
            <person name="Chen H."/>
            <person name="Chen S."/>
            <person name="Zhou L."/>
            <person name="Zhou L."/>
            <person name="Ni X."/>
            <person name="Tian J."/>
            <person name="Zhou Y."/>
            <person name="Sheng Y."/>
            <person name="Liu T."/>
            <person name="Pan Y."/>
            <person name="Xia L."/>
            <person name="Li J."/>
            <person name="Zhao F."/>
            <person name="Cao W."/>
        </authorList>
    </citation>
    <scope>NUCLEOTIDE SEQUENCE</scope>
    <source>
        <strain evidence="4">Rsan-2018</strain>
        <tissue evidence="4">Larvae</tissue>
    </source>
</reference>
<keyword evidence="5" id="KW-1185">Reference proteome</keyword>
<dbReference type="EMBL" id="JABSTV010001255">
    <property type="protein sequence ID" value="KAH7936022.1"/>
    <property type="molecule type" value="Genomic_DNA"/>
</dbReference>